<evidence type="ECO:0008006" key="3">
    <source>
        <dbReference type="Google" id="ProtNLM"/>
    </source>
</evidence>
<dbReference type="AlphaFoldDB" id="A0A2P7BVK5"/>
<reference evidence="2" key="1">
    <citation type="submission" date="2017-11" db="EMBL/GenBank/DDBJ databases">
        <authorList>
            <person name="Kuznetsova I."/>
            <person name="Sazanova A."/>
            <person name="Chirak E."/>
            <person name="Safronova V."/>
            <person name="Willems A."/>
        </authorList>
    </citation>
    <scope>NUCLEOTIDE SEQUENCE [LARGE SCALE GENOMIC DNA]</scope>
    <source>
        <strain evidence="2">STM 196</strain>
    </source>
</reference>
<protein>
    <recommendedName>
        <fullName evidence="3">Phage tail assembly protein</fullName>
    </recommendedName>
</protein>
<dbReference type="Proteomes" id="UP000241444">
    <property type="component" value="Unassembled WGS sequence"/>
</dbReference>
<proteinExistence type="predicted"/>
<evidence type="ECO:0000313" key="2">
    <source>
        <dbReference type="Proteomes" id="UP000241444"/>
    </source>
</evidence>
<sequence length="108" mass="11680">MAAKIRKVTFVAKSETEVDGVLLPPGKYQGIERHILDDDEALPAPKYQMNLTEEDLKGIRGLEDFRGAIIDATSSVEDGSLKVSPAAVRAWLATTIFGQLRLGSGPRA</sequence>
<keyword evidence="2" id="KW-1185">Reference proteome</keyword>
<gene>
    <name evidence="1" type="ORF">CU102_00040</name>
</gene>
<accession>A0A2P7BVK5</accession>
<dbReference type="RefSeq" id="WP_106708939.1">
    <property type="nucleotide sequence ID" value="NZ_PGGO01000001.1"/>
</dbReference>
<dbReference type="EMBL" id="PGGO01000001">
    <property type="protein sequence ID" value="PSH70497.1"/>
    <property type="molecule type" value="Genomic_DNA"/>
</dbReference>
<organism evidence="1 2">
    <name type="scientific">Phyllobacterium brassicacearum</name>
    <dbReference type="NCBI Taxonomy" id="314235"/>
    <lineage>
        <taxon>Bacteria</taxon>
        <taxon>Pseudomonadati</taxon>
        <taxon>Pseudomonadota</taxon>
        <taxon>Alphaproteobacteria</taxon>
        <taxon>Hyphomicrobiales</taxon>
        <taxon>Phyllobacteriaceae</taxon>
        <taxon>Phyllobacterium</taxon>
    </lineage>
</organism>
<name>A0A2P7BVK5_9HYPH</name>
<evidence type="ECO:0000313" key="1">
    <source>
        <dbReference type="EMBL" id="PSH70497.1"/>
    </source>
</evidence>
<comment type="caution">
    <text evidence="1">The sequence shown here is derived from an EMBL/GenBank/DDBJ whole genome shotgun (WGS) entry which is preliminary data.</text>
</comment>